<evidence type="ECO:0000259" key="7">
    <source>
        <dbReference type="Pfam" id="PF15911"/>
    </source>
</evidence>
<dbReference type="GO" id="GO:0035721">
    <property type="term" value="P:intraciliary retrograde transport"/>
    <property type="evidence" value="ECO:0007669"/>
    <property type="project" value="InterPro"/>
</dbReference>
<dbReference type="Gene3D" id="2.130.10.10">
    <property type="entry name" value="YVTN repeat-like/Quinoprotein amine dehydrogenase"/>
    <property type="match status" value="1"/>
</dbReference>
<sequence length="1299" mass="146806">MDKLIFSLDEPHGPGDVYVRWQRRTGEFIATTGRDSSVAIYNKHGKLVEKIGLPGLCIAMDWDSEGDLLGIISANSSVVNIWNTYTRKRIIVDSGLRDPLTCLMWCKVSQILAIGTARGNLTVYNHLTAERVPVLGKHTRKITTCTWSQNNLLAVGSEDKTMSISNTEGDTIRVTALRAEPSDIQFSDMKLDERAGKDNTVSVVVGQKTLFLYNLQDPNNPIELAFQARYGTILAYKWFGDGYILIGFSEGYFVQISTHIKEVGQELFQCKNHKDFLSDIAYSSVLGKVASCGDNKVKIHDVSNLTEVETVITMDDDPRVERIAWSDDGQLLAVTTSGGSIKIYLSKLPKLVVANNGKIAILTSLNQVSVFLRSVERKGTPWVSFVIESEIEPSFLNMGPYHVAVGMNNRVWVYGLNPSVSKGNTITYKPHLMGDREYLGTITSLLLNVNYSSALVNSRIQLHYLGDSQKTIPESFVDKESKLFPEPGEKYTIMTQALSEEFLFFATSEFELKIYSLSEWKFVSNYKHSDKIKSIYPDIYGICLILIEMNNSGFLYHTAMDYLLPIPEFPAATEQVLWDTVPADRNVFVCCTKTSVLTYLFMPNYFEGPKVVMIGSTTIQSAQSPVLLTKGMLTIVSSSNKPMDITLDTHKTTIHNPAQTLDISLQKTLKLLNWKEAWNICAVQNLTDSWRRFAEACLQNIEFTWAIRAYQSLDEASMVWCLESLIEEEEDTSILCGHVAALLGNHDIAQQRYLTSDEPTMALTLRRDLRQWREALALATSLSSEQTPLISCDYAQQLEMTGQYAQALSYYQKCLDLTTPEQQDNECQRKCKEGIARTSIRVGDFRLGIRLAAESNSSVLKNECADILQQFNKLNDAVTLYESANNYEKAATCYIQLKNWTKIGQLLPHVKSVSTFIQYAKAREAMGNFKESVDAYERAEDYDNVVRVDLDHLNDIRHAVDTVNAKKCVEGAKRIADYCNKHGDFGAAIHFLILSKCYQDAFLLSQEHKKVHEFGKYLLEEDEPNTTELKRLAVYFEEEKDTFRAAQYYYHAKEYGKAMKLLLATARQNKDSDEILWLGVSIVNESHDEKLVAAFRGLLEGKLDGTERHPKFLYRVFMNQGDYLQASTCALAVARDDATRGNYRNCHETLFSTIQELKRHGLQVGNDLMAGLMLIHSYLLARYHVRNSNHDLAAPLLVRVAESISFFPLHAPSILTSTVIECKKANLKESALKFATLLLRPEYRNNMEDKYRKQIELIVRKAPRMENVSIEELSLLPCPYCDTLLPDMARWLGVSIGRV</sequence>
<dbReference type="InterPro" id="IPR040379">
    <property type="entry name" value="WDR19/dyf-2"/>
</dbReference>
<keyword evidence="2" id="KW-0853">WD repeat</keyword>
<dbReference type="SMART" id="SM00320">
    <property type="entry name" value="WD40"/>
    <property type="match status" value="5"/>
</dbReference>
<dbReference type="InterPro" id="IPR056168">
    <property type="entry name" value="TPR_IF140/IFT172/WDR19"/>
</dbReference>
<dbReference type="Pfam" id="PF15911">
    <property type="entry name" value="Beta-prop_WDR19_2nd"/>
    <property type="match status" value="1"/>
</dbReference>
<dbReference type="Pfam" id="PF23389">
    <property type="entry name" value="Beta-prop_WDR19_1st"/>
    <property type="match status" value="1"/>
</dbReference>
<accession>A0A8D8YD21</accession>
<evidence type="ECO:0000256" key="6">
    <source>
        <dbReference type="ARBA" id="ARBA00023273"/>
    </source>
</evidence>
<evidence type="ECO:0000256" key="1">
    <source>
        <dbReference type="ARBA" id="ARBA00004138"/>
    </source>
</evidence>
<feature type="domain" description="WDR19 WD40 repeat" evidence="7">
    <location>
        <begin position="359"/>
        <end position="650"/>
    </location>
</feature>
<dbReference type="InterPro" id="IPR057855">
    <property type="entry name" value="Beta-prop_WDR19_1st"/>
</dbReference>
<evidence type="ECO:0000259" key="9">
    <source>
        <dbReference type="Pfam" id="PF24762"/>
    </source>
</evidence>
<dbReference type="Gene3D" id="1.25.40.470">
    <property type="match status" value="2"/>
</dbReference>
<dbReference type="Pfam" id="PF24762">
    <property type="entry name" value="TPR_IF140-IFT172"/>
    <property type="match status" value="1"/>
</dbReference>
<dbReference type="SUPFAM" id="SSF50978">
    <property type="entry name" value="WD40 repeat-like"/>
    <property type="match status" value="1"/>
</dbReference>
<evidence type="ECO:0000256" key="5">
    <source>
        <dbReference type="ARBA" id="ARBA00023069"/>
    </source>
</evidence>
<comment type="subcellular location">
    <subcellularLocation>
        <location evidence="1">Cell projection</location>
        <location evidence="1">Cilium</location>
    </subcellularLocation>
</comment>
<evidence type="ECO:0000256" key="3">
    <source>
        <dbReference type="ARBA" id="ARBA00022737"/>
    </source>
</evidence>
<feature type="domain" description="WDR19 first beta-propeller" evidence="8">
    <location>
        <begin position="17"/>
        <end position="339"/>
    </location>
</feature>
<dbReference type="EMBL" id="HBUF01371560">
    <property type="protein sequence ID" value="CAG6726399.1"/>
    <property type="molecule type" value="Transcribed_RNA"/>
</dbReference>
<dbReference type="EMBL" id="HBUF01371558">
    <property type="protein sequence ID" value="CAG6726397.1"/>
    <property type="molecule type" value="Transcribed_RNA"/>
</dbReference>
<keyword evidence="5" id="KW-0969">Cilium</keyword>
<dbReference type="FunFam" id="2.130.10.10:FF:000242">
    <property type="entry name" value="WD repeat domain 19, isoform CRA_a"/>
    <property type="match status" value="1"/>
</dbReference>
<dbReference type="InterPro" id="IPR001680">
    <property type="entry name" value="WD40_rpt"/>
</dbReference>
<dbReference type="GO" id="GO:0005929">
    <property type="term" value="C:cilium"/>
    <property type="evidence" value="ECO:0007669"/>
    <property type="project" value="UniProtKB-SubCell"/>
</dbReference>
<evidence type="ECO:0000259" key="8">
    <source>
        <dbReference type="Pfam" id="PF23389"/>
    </source>
</evidence>
<reference evidence="10" key="1">
    <citation type="submission" date="2021-05" db="EMBL/GenBank/DDBJ databases">
        <authorList>
            <person name="Alioto T."/>
            <person name="Alioto T."/>
            <person name="Gomez Garrido J."/>
        </authorList>
    </citation>
    <scope>NUCLEOTIDE SEQUENCE</scope>
</reference>
<protein>
    <submittedName>
        <fullName evidence="10">WD repeat-containing protein 19</fullName>
    </submittedName>
</protein>
<evidence type="ECO:0000313" key="10">
    <source>
        <dbReference type="EMBL" id="CAG6726397.1"/>
    </source>
</evidence>
<dbReference type="InterPro" id="IPR039468">
    <property type="entry name" value="WDR19_WD40_rpt"/>
</dbReference>
<proteinExistence type="predicted"/>
<keyword evidence="4" id="KW-0802">TPR repeat</keyword>
<evidence type="ECO:0000256" key="4">
    <source>
        <dbReference type="ARBA" id="ARBA00022803"/>
    </source>
</evidence>
<dbReference type="GO" id="GO:0060271">
    <property type="term" value="P:cilium assembly"/>
    <property type="evidence" value="ECO:0007669"/>
    <property type="project" value="TreeGrafter"/>
</dbReference>
<evidence type="ECO:0000256" key="2">
    <source>
        <dbReference type="ARBA" id="ARBA00022574"/>
    </source>
</evidence>
<dbReference type="GO" id="GO:0030991">
    <property type="term" value="C:intraciliary transport particle A"/>
    <property type="evidence" value="ECO:0007669"/>
    <property type="project" value="TreeGrafter"/>
</dbReference>
<dbReference type="InterPro" id="IPR015943">
    <property type="entry name" value="WD40/YVTN_repeat-like_dom_sf"/>
</dbReference>
<keyword evidence="3" id="KW-0677">Repeat</keyword>
<dbReference type="PANTHER" id="PTHR14920:SF0">
    <property type="entry name" value="WD REPEAT DOMAIN 19"/>
    <property type="match status" value="1"/>
</dbReference>
<dbReference type="PANTHER" id="PTHR14920">
    <property type="entry name" value="OSMOTIC AVOIDANCE ABNORMAL PROTEIN 1/WD REPEAT MEMBRANE PROTEIN"/>
    <property type="match status" value="1"/>
</dbReference>
<organism evidence="10">
    <name type="scientific">Cacopsylla melanoneura</name>
    <dbReference type="NCBI Taxonomy" id="428564"/>
    <lineage>
        <taxon>Eukaryota</taxon>
        <taxon>Metazoa</taxon>
        <taxon>Ecdysozoa</taxon>
        <taxon>Arthropoda</taxon>
        <taxon>Hexapoda</taxon>
        <taxon>Insecta</taxon>
        <taxon>Pterygota</taxon>
        <taxon>Neoptera</taxon>
        <taxon>Paraneoptera</taxon>
        <taxon>Hemiptera</taxon>
        <taxon>Sternorrhyncha</taxon>
        <taxon>Psylloidea</taxon>
        <taxon>Psyllidae</taxon>
        <taxon>Psyllinae</taxon>
        <taxon>Cacopsylla</taxon>
    </lineage>
</organism>
<keyword evidence="6" id="KW-0966">Cell projection</keyword>
<name>A0A8D8YD21_9HEMI</name>
<feature type="domain" description="IF140/IFT172/WDR19 TPR" evidence="9">
    <location>
        <begin position="863"/>
        <end position="1062"/>
    </location>
</feature>
<dbReference type="InterPro" id="IPR036322">
    <property type="entry name" value="WD40_repeat_dom_sf"/>
</dbReference>
<dbReference type="EMBL" id="HBUF01371559">
    <property type="protein sequence ID" value="CAG6726398.1"/>
    <property type="molecule type" value="Transcribed_RNA"/>
</dbReference>